<accession>A0A1I0RPT7</accession>
<evidence type="ECO:0000259" key="1">
    <source>
        <dbReference type="Pfam" id="PF08241"/>
    </source>
</evidence>
<dbReference type="PANTHER" id="PTHR43591">
    <property type="entry name" value="METHYLTRANSFERASE"/>
    <property type="match status" value="1"/>
</dbReference>
<keyword evidence="2" id="KW-0808">Transferase</keyword>
<dbReference type="InterPro" id="IPR029063">
    <property type="entry name" value="SAM-dependent_MTases_sf"/>
</dbReference>
<dbReference type="SUPFAM" id="SSF53335">
    <property type="entry name" value="S-adenosyl-L-methionine-dependent methyltransferases"/>
    <property type="match status" value="1"/>
</dbReference>
<protein>
    <submittedName>
        <fullName evidence="2">Methyltransferase domain-containing protein</fullName>
    </submittedName>
</protein>
<dbReference type="EMBL" id="FOIR01000005">
    <property type="protein sequence ID" value="SEW43291.1"/>
    <property type="molecule type" value="Genomic_DNA"/>
</dbReference>
<evidence type="ECO:0000313" key="3">
    <source>
        <dbReference type="Proteomes" id="UP000199437"/>
    </source>
</evidence>
<sequence length="272" mass="32230">MAVLVPNRISIFAQTFSMKRIISFFLRKVPRKYLQYFSHYVLRFVSLFMRGNKVECPICEISYRKFLPYGRLNPRPNALCPDSLSLERHRLMWLYLKEKTNFFTADLKLLHIAPELCFIKIFKNLPNIEYLSADLESPLADVKMDVHDIPFEKNTFDVVFCNHVMEHVDDDIKAMSEIYRVLKPGGWAIIQSPQDYSRETTLEDPTITDPKERERVYWQDDHVRLYGLDYGKRLEQAGFTVTEDRFVMEMPEERVTRYALPKNEIIYFCAKG</sequence>
<dbReference type="AlphaFoldDB" id="A0A1I0RPT7"/>
<name>A0A1I0RPT7_9BACT</name>
<evidence type="ECO:0000313" key="2">
    <source>
        <dbReference type="EMBL" id="SEW43291.1"/>
    </source>
</evidence>
<feature type="domain" description="Methyltransferase type 11" evidence="1">
    <location>
        <begin position="142"/>
        <end position="190"/>
    </location>
</feature>
<keyword evidence="3" id="KW-1185">Reference proteome</keyword>
<dbReference type="STRING" id="1267423.SAMN05216290_3958"/>
<dbReference type="Pfam" id="PF08241">
    <property type="entry name" value="Methyltransf_11"/>
    <property type="match status" value="1"/>
</dbReference>
<proteinExistence type="predicted"/>
<dbReference type="CDD" id="cd02440">
    <property type="entry name" value="AdoMet_MTases"/>
    <property type="match status" value="1"/>
</dbReference>
<keyword evidence="2" id="KW-0489">Methyltransferase</keyword>
<reference evidence="3" key="1">
    <citation type="submission" date="2016-10" db="EMBL/GenBank/DDBJ databases">
        <authorList>
            <person name="Varghese N."/>
            <person name="Submissions S."/>
        </authorList>
    </citation>
    <scope>NUCLEOTIDE SEQUENCE [LARGE SCALE GENOMIC DNA]</scope>
    <source>
        <strain evidence="3">CGMCC 1.12402</strain>
    </source>
</reference>
<organism evidence="2 3">
    <name type="scientific">Roseivirga pacifica</name>
    <dbReference type="NCBI Taxonomy" id="1267423"/>
    <lineage>
        <taxon>Bacteria</taxon>
        <taxon>Pseudomonadati</taxon>
        <taxon>Bacteroidota</taxon>
        <taxon>Cytophagia</taxon>
        <taxon>Cytophagales</taxon>
        <taxon>Roseivirgaceae</taxon>
        <taxon>Roseivirga</taxon>
    </lineage>
</organism>
<gene>
    <name evidence="2" type="ORF">SAMN05216290_3958</name>
</gene>
<dbReference type="Proteomes" id="UP000199437">
    <property type="component" value="Unassembled WGS sequence"/>
</dbReference>
<dbReference type="GO" id="GO:0032259">
    <property type="term" value="P:methylation"/>
    <property type="evidence" value="ECO:0007669"/>
    <property type="project" value="UniProtKB-KW"/>
</dbReference>
<dbReference type="InterPro" id="IPR013216">
    <property type="entry name" value="Methyltransf_11"/>
</dbReference>
<dbReference type="GO" id="GO:0008757">
    <property type="term" value="F:S-adenosylmethionine-dependent methyltransferase activity"/>
    <property type="evidence" value="ECO:0007669"/>
    <property type="project" value="InterPro"/>
</dbReference>
<dbReference type="Gene3D" id="3.40.50.150">
    <property type="entry name" value="Vaccinia Virus protein VP39"/>
    <property type="match status" value="1"/>
</dbReference>